<keyword evidence="1" id="KW-0175">Coiled coil</keyword>
<proteinExistence type="predicted"/>
<evidence type="ECO:0000313" key="3">
    <source>
        <dbReference type="Proteomes" id="UP000824410"/>
    </source>
</evidence>
<feature type="coiled-coil region" evidence="1">
    <location>
        <begin position="247"/>
        <end position="274"/>
    </location>
</feature>
<gene>
    <name evidence="2" type="ORF">EX242_21215</name>
</gene>
<protein>
    <submittedName>
        <fullName evidence="2">Uncharacterized protein</fullName>
    </submittedName>
</protein>
<evidence type="ECO:0000256" key="1">
    <source>
        <dbReference type="SAM" id="Coils"/>
    </source>
</evidence>
<dbReference type="AlphaFoldDB" id="A0AAP2K3G0"/>
<sequence>MRTELPQTPSTSSLECFFETAVNQADKKGKISHSDIKKLLKNISNSSEKLTVNNYYNIQESVSRLNKTLTLQHSNVIENKSLCIHKAYTMAFNKLSDASIHEIRRNAPQRANTLNIIELMTKNKTIKQKRVIEFKENTQNIKTKVDIFINDLYKEPYWRPNDKEYSGLMANLSKLKSDIEKSRNNILSSSYQHNPNKFKALTQLKSQLTQLTEKLQNDYDKLIRGSTSNNQRILSDNEMPSIYKLELAHLKRAIPIIESELAQLQNELQSKRSELSKQ</sequence>
<feature type="coiled-coil region" evidence="1">
    <location>
        <begin position="165"/>
        <end position="221"/>
    </location>
</feature>
<dbReference type="Proteomes" id="UP000824410">
    <property type="component" value="Unassembled WGS sequence"/>
</dbReference>
<dbReference type="EMBL" id="SHDO01000035">
    <property type="protein sequence ID" value="MBX6982762.1"/>
    <property type="molecule type" value="Genomic_DNA"/>
</dbReference>
<comment type="caution">
    <text evidence="2">The sequence shown here is derived from an EMBL/GenBank/DDBJ whole genome shotgun (WGS) entry which is preliminary data.</text>
</comment>
<organism evidence="2 3">
    <name type="scientific">Providencia rettgeri</name>
    <dbReference type="NCBI Taxonomy" id="587"/>
    <lineage>
        <taxon>Bacteria</taxon>
        <taxon>Pseudomonadati</taxon>
        <taxon>Pseudomonadota</taxon>
        <taxon>Gammaproteobacteria</taxon>
        <taxon>Enterobacterales</taxon>
        <taxon>Morganellaceae</taxon>
        <taxon>Providencia</taxon>
    </lineage>
</organism>
<name>A0AAP2K3G0_PRORE</name>
<dbReference type="RefSeq" id="WP_131680850.1">
    <property type="nucleotide sequence ID" value="NZ_SHCZ01000037.1"/>
</dbReference>
<evidence type="ECO:0000313" key="2">
    <source>
        <dbReference type="EMBL" id="MBX6982762.1"/>
    </source>
</evidence>
<reference evidence="2" key="1">
    <citation type="submission" date="2019-02" db="EMBL/GenBank/DDBJ databases">
        <title>Genomic characterization of isolates from hospital effluents in KZN, South Africa.</title>
        <authorList>
            <person name="Ntshobeni N."/>
            <person name="Allam M."/>
            <person name="Ismail A."/>
            <person name="Amoako D."/>
            <person name="Essack S."/>
            <person name="Chenia H."/>
        </authorList>
    </citation>
    <scope>NUCLEOTIDE SEQUENCE</scope>
    <source>
        <strain evidence="2">AFE97_S1</strain>
    </source>
</reference>
<accession>A0AAP2K3G0</accession>